<dbReference type="GO" id="GO:0003677">
    <property type="term" value="F:DNA binding"/>
    <property type="evidence" value="ECO:0007669"/>
    <property type="project" value="InterPro"/>
</dbReference>
<evidence type="ECO:0000313" key="3">
    <source>
        <dbReference type="Proteomes" id="UP000253324"/>
    </source>
</evidence>
<reference evidence="2 3" key="1">
    <citation type="submission" date="2018-07" db="EMBL/GenBank/DDBJ databases">
        <title>Genomic Encyclopedia of Type Strains, Phase III (KMG-III): the genomes of soil and plant-associated and newly described type strains.</title>
        <authorList>
            <person name="Whitman W."/>
        </authorList>
    </citation>
    <scope>NUCLEOTIDE SEQUENCE [LARGE SCALE GENOMIC DNA]</scope>
    <source>
        <strain evidence="2 3">31-25a</strain>
    </source>
</reference>
<organism evidence="2 3">
    <name type="scientific">Phyllobacterium bourgognense</name>
    <dbReference type="NCBI Taxonomy" id="314236"/>
    <lineage>
        <taxon>Bacteria</taxon>
        <taxon>Pseudomonadati</taxon>
        <taxon>Pseudomonadota</taxon>
        <taxon>Alphaproteobacteria</taxon>
        <taxon>Hyphomicrobiales</taxon>
        <taxon>Phyllobacteriaceae</taxon>
        <taxon>Phyllobacterium</taxon>
    </lineage>
</organism>
<proteinExistence type="predicted"/>
<dbReference type="SMART" id="SM00530">
    <property type="entry name" value="HTH_XRE"/>
    <property type="match status" value="1"/>
</dbReference>
<dbReference type="Proteomes" id="UP000253324">
    <property type="component" value="Unassembled WGS sequence"/>
</dbReference>
<name>A0A368YL25_9HYPH</name>
<dbReference type="Pfam" id="PF01381">
    <property type="entry name" value="HTH_3"/>
    <property type="match status" value="1"/>
</dbReference>
<accession>A0A368YL25</accession>
<gene>
    <name evidence="2" type="ORF">C7476_11297</name>
</gene>
<feature type="domain" description="HTH cro/C1-type" evidence="1">
    <location>
        <begin position="24"/>
        <end position="78"/>
    </location>
</feature>
<dbReference type="AlphaFoldDB" id="A0A368YL25"/>
<dbReference type="PROSITE" id="PS50943">
    <property type="entry name" value="HTH_CROC1"/>
    <property type="match status" value="1"/>
</dbReference>
<dbReference type="Gene3D" id="1.10.260.40">
    <property type="entry name" value="lambda repressor-like DNA-binding domains"/>
    <property type="match status" value="1"/>
</dbReference>
<dbReference type="CDD" id="cd00093">
    <property type="entry name" value="HTH_XRE"/>
    <property type="match status" value="1"/>
</dbReference>
<dbReference type="RefSeq" id="WP_245426422.1">
    <property type="nucleotide sequence ID" value="NZ_QPJM01000012.1"/>
</dbReference>
<dbReference type="SUPFAM" id="SSF47413">
    <property type="entry name" value="lambda repressor-like DNA-binding domains"/>
    <property type="match status" value="1"/>
</dbReference>
<evidence type="ECO:0000313" key="2">
    <source>
        <dbReference type="EMBL" id="RCW80941.1"/>
    </source>
</evidence>
<dbReference type="EMBL" id="QPJM01000012">
    <property type="protein sequence ID" value="RCW80941.1"/>
    <property type="molecule type" value="Genomic_DNA"/>
</dbReference>
<dbReference type="InterPro" id="IPR010982">
    <property type="entry name" value="Lambda_DNA-bd_dom_sf"/>
</dbReference>
<dbReference type="InterPro" id="IPR001387">
    <property type="entry name" value="Cro/C1-type_HTH"/>
</dbReference>
<comment type="caution">
    <text evidence="2">The sequence shown here is derived from an EMBL/GenBank/DDBJ whole genome shotgun (WGS) entry which is preliminary data.</text>
</comment>
<sequence length="96" mass="10517">MSVIFIAVRFILLYVKDMITSAQIRAARALIGWKQTDLAKAASVSEMSIKNIERGDTDPRVSTMQAIQAALETAGVIFVPENGEGVGVRLKKERQP</sequence>
<protein>
    <submittedName>
        <fullName evidence="2">Helix-turn-helix protein</fullName>
    </submittedName>
</protein>
<keyword evidence="3" id="KW-1185">Reference proteome</keyword>
<evidence type="ECO:0000259" key="1">
    <source>
        <dbReference type="PROSITE" id="PS50943"/>
    </source>
</evidence>